<evidence type="ECO:0000256" key="2">
    <source>
        <dbReference type="ARBA" id="ARBA00022598"/>
    </source>
</evidence>
<keyword evidence="6" id="KW-1185">Reference proteome</keyword>
<dbReference type="SUPFAM" id="SSF56801">
    <property type="entry name" value="Acetyl-CoA synthetase-like"/>
    <property type="match status" value="1"/>
</dbReference>
<comment type="caution">
    <text evidence="5">The sequence shown here is derived from an EMBL/GenBank/DDBJ whole genome shotgun (WGS) entry which is preliminary data.</text>
</comment>
<feature type="domain" description="AMP-binding enzyme C-terminal" evidence="4">
    <location>
        <begin position="451"/>
        <end position="526"/>
    </location>
</feature>
<protein>
    <submittedName>
        <fullName evidence="5">Fatty-acyl-CoA synthase/cyclohexanecarboxylate-CoA ligase/acyl-CoA synthetase</fullName>
    </submittedName>
</protein>
<dbReference type="Gene3D" id="3.30.300.30">
    <property type="match status" value="1"/>
</dbReference>
<evidence type="ECO:0000313" key="5">
    <source>
        <dbReference type="EMBL" id="REG27483.1"/>
    </source>
</evidence>
<gene>
    <name evidence="5" type="ORF">ATH84_10718</name>
</gene>
<evidence type="ECO:0000313" key="6">
    <source>
        <dbReference type="Proteomes" id="UP000256794"/>
    </source>
</evidence>
<dbReference type="InterPro" id="IPR025110">
    <property type="entry name" value="AMP-bd_C"/>
</dbReference>
<dbReference type="PANTHER" id="PTHR43201">
    <property type="entry name" value="ACYL-COA SYNTHETASE"/>
    <property type="match status" value="1"/>
</dbReference>
<sequence length="541" mass="59699">MQDVILRQSPADQQHYRATGVWPDETLADVLRARTAAHPDREAVTDGKARLTYRQLEDAIIRVADLLARSGIRPGDIVAVQLPNWIEFIPAYFAIERIGAIGVPVSIEFRAREVDYVLRTTGARGIITCAEYKKFDHQAMVQALRKDLPELTFLGVVRGQPTGDAVALDPVISASGRPQGFAEVGTDPNAMMRMMFTSGTTGSPKGVTHNHNTSLWPARMLNMDMEVGEDDVMLLYLPLALNWGYLSVLQVVLAGCKLVIMEKFAAEPALQVIEAERVTYVATAPASIVAMLNVPGQERYDLSSLKTVISGGTSCPLETIRAFRARIQGDLIELYGMLECGGYHTYTRRSDDPEKVAGSVGKCGTEMRLRISPIGGTGAVPQGEPGEIQSQGPATQMGYYKRPEANAEAFTEDGWFRSGDLGMIDADGNLRIVGRLKEMINRGGKKYYPREVEEILYTHPKVLHCAVIGLPDERLGESNCLCLVPRPGESATLQEFVDFLKNEVAIYKLPERLEIFEEFPMTPTGKFQRHELIKQVVARDG</sequence>
<dbReference type="GO" id="GO:0031956">
    <property type="term" value="F:medium-chain fatty acid-CoA ligase activity"/>
    <property type="evidence" value="ECO:0007669"/>
    <property type="project" value="TreeGrafter"/>
</dbReference>
<accession>A0AAQ0HD28</accession>
<organism evidence="5 6">
    <name type="scientific">Paracoccus versutus</name>
    <name type="common">Thiobacillus versutus</name>
    <dbReference type="NCBI Taxonomy" id="34007"/>
    <lineage>
        <taxon>Bacteria</taxon>
        <taxon>Pseudomonadati</taxon>
        <taxon>Pseudomonadota</taxon>
        <taxon>Alphaproteobacteria</taxon>
        <taxon>Rhodobacterales</taxon>
        <taxon>Paracoccaceae</taxon>
        <taxon>Paracoccus</taxon>
    </lineage>
</organism>
<dbReference type="Gene3D" id="3.40.50.12780">
    <property type="entry name" value="N-terminal domain of ligase-like"/>
    <property type="match status" value="1"/>
</dbReference>
<keyword evidence="2 5" id="KW-0436">Ligase</keyword>
<dbReference type="Pfam" id="PF13193">
    <property type="entry name" value="AMP-binding_C"/>
    <property type="match status" value="1"/>
</dbReference>
<dbReference type="RefSeq" id="WP_036760682.1">
    <property type="nucleotide sequence ID" value="NZ_CP035284.1"/>
</dbReference>
<dbReference type="EMBL" id="QUMX01000071">
    <property type="protein sequence ID" value="REG27483.1"/>
    <property type="molecule type" value="Genomic_DNA"/>
</dbReference>
<dbReference type="PROSITE" id="PS00455">
    <property type="entry name" value="AMP_BINDING"/>
    <property type="match status" value="1"/>
</dbReference>
<evidence type="ECO:0000259" key="4">
    <source>
        <dbReference type="Pfam" id="PF13193"/>
    </source>
</evidence>
<feature type="domain" description="AMP-dependent synthetase/ligase" evidence="3">
    <location>
        <begin position="32"/>
        <end position="400"/>
    </location>
</feature>
<proteinExistence type="inferred from homology"/>
<dbReference type="Proteomes" id="UP000256794">
    <property type="component" value="Unassembled WGS sequence"/>
</dbReference>
<evidence type="ECO:0000256" key="1">
    <source>
        <dbReference type="ARBA" id="ARBA00006432"/>
    </source>
</evidence>
<dbReference type="InterPro" id="IPR042099">
    <property type="entry name" value="ANL_N_sf"/>
</dbReference>
<dbReference type="InterPro" id="IPR020845">
    <property type="entry name" value="AMP-binding_CS"/>
</dbReference>
<comment type="similarity">
    <text evidence="1">Belongs to the ATP-dependent AMP-binding enzyme family.</text>
</comment>
<dbReference type="GO" id="GO:0006631">
    <property type="term" value="P:fatty acid metabolic process"/>
    <property type="evidence" value="ECO:0007669"/>
    <property type="project" value="TreeGrafter"/>
</dbReference>
<name>A0AAQ0HD28_PARVE</name>
<dbReference type="InterPro" id="IPR000873">
    <property type="entry name" value="AMP-dep_synth/lig_dom"/>
</dbReference>
<evidence type="ECO:0000259" key="3">
    <source>
        <dbReference type="Pfam" id="PF00501"/>
    </source>
</evidence>
<dbReference type="InterPro" id="IPR045851">
    <property type="entry name" value="AMP-bd_C_sf"/>
</dbReference>
<reference evidence="5 6" key="1">
    <citation type="submission" date="2018-08" db="EMBL/GenBank/DDBJ databases">
        <title>Genomic Encyclopedia of Archaeal and Bacterial Type Strains, Phase II (KMG-II): from individual species to whole genera.</title>
        <authorList>
            <person name="Goeker M."/>
        </authorList>
    </citation>
    <scope>NUCLEOTIDE SEQUENCE [LARGE SCALE GENOMIC DNA]</scope>
    <source>
        <strain evidence="5 6">DSM 582</strain>
    </source>
</reference>
<dbReference type="AlphaFoldDB" id="A0AAQ0HD28"/>
<dbReference type="Pfam" id="PF00501">
    <property type="entry name" value="AMP-binding"/>
    <property type="match status" value="1"/>
</dbReference>
<dbReference type="PANTHER" id="PTHR43201:SF5">
    <property type="entry name" value="MEDIUM-CHAIN ACYL-COA LIGASE ACSF2, MITOCHONDRIAL"/>
    <property type="match status" value="1"/>
</dbReference>